<reference evidence="2" key="1">
    <citation type="journal article" date="2013" name="Environ. Microbiol.">
        <title>Microbiota from the distal guts of lean and obese adolescents exhibit partial functional redundancy besides clear differences in community structure.</title>
        <authorList>
            <person name="Ferrer M."/>
            <person name="Ruiz A."/>
            <person name="Lanza F."/>
            <person name="Haange S.B."/>
            <person name="Oberbach A."/>
            <person name="Till H."/>
            <person name="Bargiela R."/>
            <person name="Campoy C."/>
            <person name="Segura M.T."/>
            <person name="Richter M."/>
            <person name="von Bergen M."/>
            <person name="Seifert J."/>
            <person name="Suarez A."/>
        </authorList>
    </citation>
    <scope>NUCLEOTIDE SEQUENCE</scope>
</reference>
<accession>K1SID5</accession>
<sequence length="148" mass="16692">MTEAELTAKGMKWVADDKLLIDFFSTDKTNLWDVIKTIIENLGRGEIYHETGIDSSNNVVCNIAIVERIGTDNGVRLRLEKNMRSISIERNVSDMITRLWAFGSDDLTVSSVNGGKAYIDSPNIEKYGVQEGYKDYSDYTSAEKLLRN</sequence>
<feature type="non-terminal residue" evidence="2">
    <location>
        <position position="148"/>
    </location>
</feature>
<evidence type="ECO:0000259" key="1">
    <source>
        <dbReference type="Pfam" id="PF06605"/>
    </source>
</evidence>
<gene>
    <name evidence="2" type="ORF">OBE_08975</name>
</gene>
<dbReference type="InterPro" id="IPR007119">
    <property type="entry name" value="Phage_tail_spike_N"/>
</dbReference>
<evidence type="ECO:0000313" key="2">
    <source>
        <dbReference type="EMBL" id="EKC60442.1"/>
    </source>
</evidence>
<dbReference type="NCBIfam" id="TIGR01665">
    <property type="entry name" value="put_anti_recept"/>
    <property type="match status" value="1"/>
</dbReference>
<dbReference type="AlphaFoldDB" id="K1SID5"/>
<feature type="domain" description="Tail spike" evidence="1">
    <location>
        <begin position="9"/>
        <end position="147"/>
    </location>
</feature>
<proteinExistence type="predicted"/>
<protein>
    <recommendedName>
        <fullName evidence="1">Tail spike domain-containing protein</fullName>
    </recommendedName>
</protein>
<comment type="caution">
    <text evidence="2">The sequence shown here is derived from an EMBL/GenBank/DDBJ whole genome shotgun (WGS) entry which is preliminary data.</text>
</comment>
<dbReference type="Pfam" id="PF06605">
    <property type="entry name" value="Prophage_tail"/>
    <property type="match status" value="1"/>
</dbReference>
<dbReference type="EMBL" id="AJWZ01006206">
    <property type="protein sequence ID" value="EKC60442.1"/>
    <property type="molecule type" value="Genomic_DNA"/>
</dbReference>
<dbReference type="InterPro" id="IPR010572">
    <property type="entry name" value="Tail_dom"/>
</dbReference>
<organism evidence="2">
    <name type="scientific">human gut metagenome</name>
    <dbReference type="NCBI Taxonomy" id="408170"/>
    <lineage>
        <taxon>unclassified sequences</taxon>
        <taxon>metagenomes</taxon>
        <taxon>organismal metagenomes</taxon>
    </lineage>
</organism>
<name>K1SID5_9ZZZZ</name>